<dbReference type="Pfam" id="PF02170">
    <property type="entry name" value="PAZ"/>
    <property type="match status" value="1"/>
</dbReference>
<feature type="compositionally biased region" description="Low complexity" evidence="2">
    <location>
        <begin position="55"/>
        <end position="64"/>
    </location>
</feature>
<dbReference type="SMART" id="SM00949">
    <property type="entry name" value="PAZ"/>
    <property type="match status" value="1"/>
</dbReference>
<dbReference type="CDD" id="cd04657">
    <property type="entry name" value="Piwi_ago-like"/>
    <property type="match status" value="1"/>
</dbReference>
<dbReference type="OrthoDB" id="186607at2759"/>
<organism evidence="5 6">
    <name type="scientific">Saprolegnia diclina (strain VS20)</name>
    <dbReference type="NCBI Taxonomy" id="1156394"/>
    <lineage>
        <taxon>Eukaryota</taxon>
        <taxon>Sar</taxon>
        <taxon>Stramenopiles</taxon>
        <taxon>Oomycota</taxon>
        <taxon>Saprolegniomycetes</taxon>
        <taxon>Saprolegniales</taxon>
        <taxon>Saprolegniaceae</taxon>
        <taxon>Saprolegnia</taxon>
    </lineage>
</organism>
<accession>T0SAU8</accession>
<evidence type="ECO:0000259" key="4">
    <source>
        <dbReference type="PROSITE" id="PS50822"/>
    </source>
</evidence>
<evidence type="ECO:0000313" key="5">
    <source>
        <dbReference type="EMBL" id="EQC42463.1"/>
    </source>
</evidence>
<dbReference type="Gene3D" id="2.170.260.10">
    <property type="entry name" value="paz domain"/>
    <property type="match status" value="1"/>
</dbReference>
<dbReference type="Pfam" id="PF16487">
    <property type="entry name" value="ArgoMid"/>
    <property type="match status" value="1"/>
</dbReference>
<dbReference type="STRING" id="1156394.T0SAU8"/>
<dbReference type="VEuPathDB" id="FungiDB:SDRG_00197"/>
<dbReference type="SUPFAM" id="SSF101690">
    <property type="entry name" value="PAZ domain"/>
    <property type="match status" value="1"/>
</dbReference>
<dbReference type="InterPro" id="IPR032472">
    <property type="entry name" value="ArgoL2"/>
</dbReference>
<feature type="region of interest" description="Disordered" evidence="2">
    <location>
        <begin position="1"/>
        <end position="70"/>
    </location>
</feature>
<evidence type="ECO:0000256" key="2">
    <source>
        <dbReference type="SAM" id="MobiDB-lite"/>
    </source>
</evidence>
<dbReference type="InterPro" id="IPR014811">
    <property type="entry name" value="ArgoL1"/>
</dbReference>
<dbReference type="SMART" id="SM00950">
    <property type="entry name" value="Piwi"/>
    <property type="match status" value="1"/>
</dbReference>
<comment type="similarity">
    <text evidence="1">Belongs to the argonaute family.</text>
</comment>
<dbReference type="InterPro" id="IPR012337">
    <property type="entry name" value="RNaseH-like_sf"/>
</dbReference>
<dbReference type="RefSeq" id="XP_008603886.1">
    <property type="nucleotide sequence ID" value="XM_008605664.1"/>
</dbReference>
<dbReference type="InterPro" id="IPR032473">
    <property type="entry name" value="Argonaute_Mid_dom"/>
</dbReference>
<dbReference type="Gene3D" id="3.30.420.10">
    <property type="entry name" value="Ribonuclease H-like superfamily/Ribonuclease H"/>
    <property type="match status" value="1"/>
</dbReference>
<feature type="compositionally biased region" description="Gly residues" evidence="2">
    <location>
        <begin position="1"/>
        <end position="12"/>
    </location>
</feature>
<dbReference type="OMA" id="CFAQQQH"/>
<evidence type="ECO:0000256" key="1">
    <source>
        <dbReference type="RuleBase" id="RU361178"/>
    </source>
</evidence>
<dbReference type="InterPro" id="IPR032474">
    <property type="entry name" value="Argonaute_N"/>
</dbReference>
<evidence type="ECO:0000259" key="3">
    <source>
        <dbReference type="PROSITE" id="PS50821"/>
    </source>
</evidence>
<protein>
    <submittedName>
        <fullName evidence="5">Uncharacterized protein</fullName>
    </submittedName>
</protein>
<dbReference type="PROSITE" id="PS50822">
    <property type="entry name" value="PIWI"/>
    <property type="match status" value="1"/>
</dbReference>
<feature type="domain" description="Piwi" evidence="4">
    <location>
        <begin position="578"/>
        <end position="878"/>
    </location>
</feature>
<dbReference type="Pfam" id="PF02171">
    <property type="entry name" value="Piwi"/>
    <property type="match status" value="1"/>
</dbReference>
<dbReference type="InterPro" id="IPR036397">
    <property type="entry name" value="RNaseH_sf"/>
</dbReference>
<dbReference type="PANTHER" id="PTHR22891">
    <property type="entry name" value="EUKARYOTIC TRANSLATION INITIATION FACTOR 2C"/>
    <property type="match status" value="1"/>
</dbReference>
<dbReference type="SMART" id="SM01163">
    <property type="entry name" value="DUF1785"/>
    <property type="match status" value="1"/>
</dbReference>
<dbReference type="Pfam" id="PF16488">
    <property type="entry name" value="ArgoL2"/>
    <property type="match status" value="1"/>
</dbReference>
<feature type="domain" description="PAZ" evidence="3">
    <location>
        <begin position="294"/>
        <end position="406"/>
    </location>
</feature>
<name>T0SAU8_SAPDV</name>
<gene>
    <name evidence="5" type="ORF">SDRG_00197</name>
</gene>
<dbReference type="Pfam" id="PF08699">
    <property type="entry name" value="ArgoL1"/>
    <property type="match status" value="1"/>
</dbReference>
<dbReference type="PROSITE" id="PS50821">
    <property type="entry name" value="PAZ"/>
    <property type="match status" value="1"/>
</dbReference>
<feature type="compositionally biased region" description="Basic and acidic residues" evidence="2">
    <location>
        <begin position="31"/>
        <end position="52"/>
    </location>
</feature>
<dbReference type="InterPro" id="IPR003165">
    <property type="entry name" value="Piwi"/>
</dbReference>
<dbReference type="Pfam" id="PF16486">
    <property type="entry name" value="ArgoN"/>
    <property type="match status" value="1"/>
</dbReference>
<dbReference type="GO" id="GO:0003723">
    <property type="term" value="F:RNA binding"/>
    <property type="evidence" value="ECO:0007669"/>
    <property type="project" value="InterPro"/>
</dbReference>
<dbReference type="EMBL" id="JH767132">
    <property type="protein sequence ID" value="EQC42463.1"/>
    <property type="molecule type" value="Genomic_DNA"/>
</dbReference>
<proteinExistence type="inferred from homology"/>
<dbReference type="InterPro" id="IPR003100">
    <property type="entry name" value="PAZ_dom"/>
</dbReference>
<reference evidence="5 6" key="1">
    <citation type="submission" date="2012-04" db="EMBL/GenBank/DDBJ databases">
        <title>The Genome Sequence of Saprolegnia declina VS20.</title>
        <authorList>
            <consortium name="The Broad Institute Genome Sequencing Platform"/>
            <person name="Russ C."/>
            <person name="Nusbaum C."/>
            <person name="Tyler B."/>
            <person name="van West P."/>
            <person name="Dieguez-Uribeondo J."/>
            <person name="de Bruijn I."/>
            <person name="Tripathy S."/>
            <person name="Jiang R."/>
            <person name="Young S.K."/>
            <person name="Zeng Q."/>
            <person name="Gargeya S."/>
            <person name="Fitzgerald M."/>
            <person name="Haas B."/>
            <person name="Abouelleil A."/>
            <person name="Alvarado L."/>
            <person name="Arachchi H.M."/>
            <person name="Berlin A."/>
            <person name="Chapman S.B."/>
            <person name="Goldberg J."/>
            <person name="Griggs A."/>
            <person name="Gujja S."/>
            <person name="Hansen M."/>
            <person name="Howarth C."/>
            <person name="Imamovic A."/>
            <person name="Larimer J."/>
            <person name="McCowen C."/>
            <person name="Montmayeur A."/>
            <person name="Murphy C."/>
            <person name="Neiman D."/>
            <person name="Pearson M."/>
            <person name="Priest M."/>
            <person name="Roberts A."/>
            <person name="Saif S."/>
            <person name="Shea T."/>
            <person name="Sisk P."/>
            <person name="Sykes S."/>
            <person name="Wortman J."/>
            <person name="Nusbaum C."/>
            <person name="Birren B."/>
        </authorList>
    </citation>
    <scope>NUCLEOTIDE SEQUENCE [LARGE SCALE GENOMIC DNA]</scope>
    <source>
        <strain evidence="5 6">VS20</strain>
    </source>
</reference>
<dbReference type="eggNOG" id="KOG1041">
    <property type="taxonomic scope" value="Eukaryota"/>
</dbReference>
<evidence type="ECO:0000313" key="6">
    <source>
        <dbReference type="Proteomes" id="UP000030762"/>
    </source>
</evidence>
<dbReference type="Proteomes" id="UP000030762">
    <property type="component" value="Unassembled WGS sequence"/>
</dbReference>
<dbReference type="SUPFAM" id="SSF53098">
    <property type="entry name" value="Ribonuclease H-like"/>
    <property type="match status" value="1"/>
</dbReference>
<sequence>MSARGGGRGGGRFESSGRGGRDGGRGGGGRGGRDGGRGGGRDGGRGGGRDGGRGLSQSMSALSLAPPPAPAKSVLLRSVTNTSYPVRPGFGTVGKKTVVWANHFRVTLNPTHGDVYHYDTSFSMEGKAPLKELPPKHLCAKVLMHLVTLLKTEVPGVAVVTDSIRNLYASTPLPFEKQTFKVTFTDDERTQTFDVVVKATDAVAVRTSQIAALFAGQLNYTPYDALQALDVAARYSASLRYTAVGRNFFSNVNAQALGEGAMMWYGYHQSLRPTQSQLTLNIDMAATAFVEAMPAINFMLSTCNWPALPKTWGKAQHSLANKMWRGVKIQVTHRGTQKRTARVNGLSPKSATDSKFKDHDGKMTSVAAYFRKQYGVSLRHPELPCLHIGNPAKQLYMPMEVCVTMEGQRFVRKVNENQVANMIKFTCTAPEDRRRRIEAQVQGAHFEADNNLEAFGMRVSPTMLSVEARQLPEPDMAYGKNTFERPSSGQWNMRAKTFQSPSTFKSCAIISLCEPRRMPADDVHDFFAQFFKQAKELGMGSIAMPPVLVRNGRDEPIEDLFYEAVQAATKQYKLAPQIIFCISPMQDAGLYGGLKRASDVTFGIPSQCMLAKHIPKKNSQYIGNVLLKVNAKLGGVNTVCKDPLPKLSQAPTIVFGADVTHPSPLDKTRPSIAAVVASVDRHAVKYASVMKEQGHRVEQIQDLEELATDMLKAFYAEARIKPARILFYRDGVSEGQFQMVLDYEVTALRRACAALEPGYAPAITFVVVQKRHHTRFFAGNAADADRSGNVKAGTVIDTGVCHPTEHDFYLMSHAGLQGTSRPAHYHVLLDEIGFTADELQLLTFRMCYTFVRCTRSVSIVPAAYYSHLVAFRARFFQLDGGSDTASNASSVYSEATGRLLEVHSNLRRRMYFV</sequence>
<dbReference type="GeneID" id="19940924"/>
<keyword evidence="6" id="KW-1185">Reference proteome</keyword>
<dbReference type="AlphaFoldDB" id="T0SAU8"/>
<dbReference type="Gene3D" id="3.40.50.2300">
    <property type="match status" value="1"/>
</dbReference>
<dbReference type="InParanoid" id="T0SAU8"/>
<dbReference type="InterPro" id="IPR036085">
    <property type="entry name" value="PAZ_dom_sf"/>
</dbReference>
<dbReference type="CDD" id="cd02846">
    <property type="entry name" value="PAZ_argonaute_like"/>
    <property type="match status" value="1"/>
</dbReference>
<dbReference type="InterPro" id="IPR045246">
    <property type="entry name" value="Piwi_ago-like"/>
</dbReference>